<dbReference type="Pfam" id="PF13561">
    <property type="entry name" value="adh_short_C2"/>
    <property type="match status" value="1"/>
</dbReference>
<evidence type="ECO:0000256" key="1">
    <source>
        <dbReference type="ARBA" id="ARBA00006484"/>
    </source>
</evidence>
<dbReference type="NCBIfam" id="NF005559">
    <property type="entry name" value="PRK07231.1"/>
    <property type="match status" value="1"/>
</dbReference>
<dbReference type="RefSeq" id="WP_259530920.1">
    <property type="nucleotide sequence ID" value="NZ_JANLCK010000015.1"/>
</dbReference>
<dbReference type="CDD" id="cd05233">
    <property type="entry name" value="SDR_c"/>
    <property type="match status" value="1"/>
</dbReference>
<proteinExistence type="inferred from homology"/>
<dbReference type="PRINTS" id="PR00081">
    <property type="entry name" value="GDHRDH"/>
</dbReference>
<dbReference type="InterPro" id="IPR020904">
    <property type="entry name" value="Sc_DH/Rdtase_CS"/>
</dbReference>
<dbReference type="PRINTS" id="PR00080">
    <property type="entry name" value="SDRFAMILY"/>
</dbReference>
<protein>
    <submittedName>
        <fullName evidence="3">SDR family oxidoreductase</fullName>
    </submittedName>
</protein>
<dbReference type="InterPro" id="IPR036291">
    <property type="entry name" value="NAD(P)-bd_dom_sf"/>
</dbReference>
<comment type="caution">
    <text evidence="3">The sequence shown here is derived from an EMBL/GenBank/DDBJ whole genome shotgun (WGS) entry which is preliminary data.</text>
</comment>
<dbReference type="Proteomes" id="UP001165587">
    <property type="component" value="Unassembled WGS sequence"/>
</dbReference>
<dbReference type="PANTHER" id="PTHR24321">
    <property type="entry name" value="DEHYDROGENASES, SHORT CHAIN"/>
    <property type="match status" value="1"/>
</dbReference>
<dbReference type="PROSITE" id="PS00061">
    <property type="entry name" value="ADH_SHORT"/>
    <property type="match status" value="1"/>
</dbReference>
<keyword evidence="4" id="KW-1185">Reference proteome</keyword>
<dbReference type="InterPro" id="IPR002347">
    <property type="entry name" value="SDR_fam"/>
</dbReference>
<dbReference type="GO" id="GO:0016491">
    <property type="term" value="F:oxidoreductase activity"/>
    <property type="evidence" value="ECO:0007669"/>
    <property type="project" value="UniProtKB-KW"/>
</dbReference>
<dbReference type="AlphaFoldDB" id="A0AA41XJH5"/>
<accession>A0AA41XJH5</accession>
<dbReference type="Gene3D" id="3.40.50.720">
    <property type="entry name" value="NAD(P)-binding Rossmann-like Domain"/>
    <property type="match status" value="1"/>
</dbReference>
<reference evidence="3" key="1">
    <citation type="submission" date="2022-08" db="EMBL/GenBank/DDBJ databases">
        <authorList>
            <person name="Deng Y."/>
            <person name="Han X.-F."/>
            <person name="Zhang Y.-Q."/>
        </authorList>
    </citation>
    <scope>NUCLEOTIDE SEQUENCE</scope>
    <source>
        <strain evidence="3">CPCC 203407</strain>
    </source>
</reference>
<dbReference type="EMBL" id="JANLCK010000015">
    <property type="protein sequence ID" value="MCS5727859.1"/>
    <property type="molecule type" value="Genomic_DNA"/>
</dbReference>
<dbReference type="FunFam" id="3.40.50.720:FF:000084">
    <property type="entry name" value="Short-chain dehydrogenase reductase"/>
    <property type="match status" value="1"/>
</dbReference>
<evidence type="ECO:0000313" key="3">
    <source>
        <dbReference type="EMBL" id="MCS5727859.1"/>
    </source>
</evidence>
<comment type="similarity">
    <text evidence="1">Belongs to the short-chain dehydrogenases/reductases (SDR) family.</text>
</comment>
<name>A0AA41XJH5_9MICO</name>
<dbReference type="PANTHER" id="PTHR24321:SF8">
    <property type="entry name" value="ESTRADIOL 17-BETA-DEHYDROGENASE 8-RELATED"/>
    <property type="match status" value="1"/>
</dbReference>
<keyword evidence="2" id="KW-0560">Oxidoreductase</keyword>
<gene>
    <name evidence="3" type="ORF">N1028_18335</name>
</gene>
<dbReference type="SUPFAM" id="SSF51735">
    <property type="entry name" value="NAD(P)-binding Rossmann-fold domains"/>
    <property type="match status" value="1"/>
</dbReference>
<organism evidence="3 4">
    <name type="scientific">Herbiconiux oxytropis</name>
    <dbReference type="NCBI Taxonomy" id="2970915"/>
    <lineage>
        <taxon>Bacteria</taxon>
        <taxon>Bacillati</taxon>
        <taxon>Actinomycetota</taxon>
        <taxon>Actinomycetes</taxon>
        <taxon>Micrococcales</taxon>
        <taxon>Microbacteriaceae</taxon>
        <taxon>Herbiconiux</taxon>
    </lineage>
</organism>
<evidence type="ECO:0000256" key="2">
    <source>
        <dbReference type="ARBA" id="ARBA00023002"/>
    </source>
</evidence>
<sequence length="249" mass="25151">MAEFEGRAAIVTGAGSGIGAATARKLAAGGARVVVADIRAEAAEAVAAEISAQGGTAVGVASDIAELAQAEALVQRALDEFGRLDLAVNNAGITGEYASIVDSDPDAWRRVIEVNLLGTYYALRSQLPPMIAQGSGAIVNIGSITSVNGQAMTSGYNSSKHGIAGLTKTAALEVAEAGVRVNAVAPGYVRTPLLDHLDEEAWGPIAASHPLGRVAAPEEIADVVVFLLSDGASFVTGSIQLADGGFSAR</sequence>
<evidence type="ECO:0000313" key="4">
    <source>
        <dbReference type="Proteomes" id="UP001165587"/>
    </source>
</evidence>